<comment type="caution">
    <text evidence="1">The sequence shown here is derived from an EMBL/GenBank/DDBJ whole genome shotgun (WGS) entry which is preliminary data.</text>
</comment>
<organism evidence="1 2">
    <name type="scientific">Macrophomina phaseolina (strain MS6)</name>
    <name type="common">Charcoal rot fungus</name>
    <dbReference type="NCBI Taxonomy" id="1126212"/>
    <lineage>
        <taxon>Eukaryota</taxon>
        <taxon>Fungi</taxon>
        <taxon>Dikarya</taxon>
        <taxon>Ascomycota</taxon>
        <taxon>Pezizomycotina</taxon>
        <taxon>Dothideomycetes</taxon>
        <taxon>Dothideomycetes incertae sedis</taxon>
        <taxon>Botryosphaeriales</taxon>
        <taxon>Botryosphaeriaceae</taxon>
        <taxon>Macrophomina</taxon>
    </lineage>
</organism>
<reference evidence="1 2" key="1">
    <citation type="journal article" date="2012" name="BMC Genomics">
        <title>Tools to kill: Genome of one of the most destructive plant pathogenic fungi Macrophomina phaseolina.</title>
        <authorList>
            <person name="Islam M.S."/>
            <person name="Haque M.S."/>
            <person name="Islam M.M."/>
            <person name="Emdad E.M."/>
            <person name="Halim A."/>
            <person name="Hossen Q.M.M."/>
            <person name="Hossain M.Z."/>
            <person name="Ahmed B."/>
            <person name="Rahim S."/>
            <person name="Rahman M.S."/>
            <person name="Alam M.M."/>
            <person name="Hou S."/>
            <person name="Wan X."/>
            <person name="Saito J.A."/>
            <person name="Alam M."/>
        </authorList>
    </citation>
    <scope>NUCLEOTIDE SEQUENCE [LARGE SCALE GENOMIC DNA]</scope>
    <source>
        <strain evidence="1 2">MS6</strain>
    </source>
</reference>
<gene>
    <name evidence="1" type="ORF">MPH_05317</name>
</gene>
<accession>K2RRX4</accession>
<dbReference type="VEuPathDB" id="FungiDB:MPH_05317"/>
<evidence type="ECO:0000313" key="1">
    <source>
        <dbReference type="EMBL" id="EKG17463.1"/>
    </source>
</evidence>
<dbReference type="HOGENOM" id="CLU_1496509_0_0_1"/>
<dbReference type="InParanoid" id="K2RRX4"/>
<dbReference type="Proteomes" id="UP000007129">
    <property type="component" value="Unassembled WGS sequence"/>
</dbReference>
<dbReference type="EMBL" id="AHHD01000247">
    <property type="protein sequence ID" value="EKG17463.1"/>
    <property type="molecule type" value="Genomic_DNA"/>
</dbReference>
<evidence type="ECO:0000313" key="2">
    <source>
        <dbReference type="Proteomes" id="UP000007129"/>
    </source>
</evidence>
<dbReference type="AlphaFoldDB" id="K2RRX4"/>
<protein>
    <submittedName>
        <fullName evidence="1">Uncharacterized protein</fullName>
    </submittedName>
</protein>
<name>K2RRX4_MACPH</name>
<proteinExistence type="predicted"/>
<sequence length="180" mass="20122">MPPEPSCNGCGSSFSRSFPKPTKAYSPRIPHMLVINAAQYPRSNTKLERSHAEKDELAIRREMNLKIMRVVESAVAMMVTTITASLRSSLRHAAADFTVAIVWRPARFPLDSRSNFCKIIPGRSTEVLARAHEDQTTSEREGKPGKETETACDDTLHIQSGRFLGSICFVPTAPRELFFR</sequence>